<name>A0A2J6WED0_9BACT</name>
<gene>
    <name evidence="4" type="ORF">C0189_03100</name>
</gene>
<dbReference type="InterPro" id="IPR023186">
    <property type="entry name" value="IUNH"/>
</dbReference>
<dbReference type="PANTHER" id="PTHR12304:SF4">
    <property type="entry name" value="URIDINE NUCLEOSIDASE"/>
    <property type="match status" value="1"/>
</dbReference>
<evidence type="ECO:0000259" key="3">
    <source>
        <dbReference type="Pfam" id="PF01156"/>
    </source>
</evidence>
<dbReference type="SUPFAM" id="SSF53590">
    <property type="entry name" value="Nucleoside hydrolase"/>
    <property type="match status" value="1"/>
</dbReference>
<dbReference type="GO" id="GO:0006152">
    <property type="term" value="P:purine nucleoside catabolic process"/>
    <property type="evidence" value="ECO:0007669"/>
    <property type="project" value="TreeGrafter"/>
</dbReference>
<dbReference type="GO" id="GO:0005829">
    <property type="term" value="C:cytosol"/>
    <property type="evidence" value="ECO:0007669"/>
    <property type="project" value="TreeGrafter"/>
</dbReference>
<dbReference type="Gene3D" id="3.90.245.10">
    <property type="entry name" value="Ribonucleoside hydrolase-like"/>
    <property type="match status" value="1"/>
</dbReference>
<dbReference type="GO" id="GO:0008477">
    <property type="term" value="F:purine nucleosidase activity"/>
    <property type="evidence" value="ECO:0007669"/>
    <property type="project" value="TreeGrafter"/>
</dbReference>
<dbReference type="Proteomes" id="UP000237040">
    <property type="component" value="Unassembled WGS sequence"/>
</dbReference>
<dbReference type="PANTHER" id="PTHR12304">
    <property type="entry name" value="INOSINE-URIDINE PREFERRING NUCLEOSIDE HYDROLASE"/>
    <property type="match status" value="1"/>
</dbReference>
<accession>A0A2J6WED0</accession>
<dbReference type="EMBL" id="PNIL01000046">
    <property type="protein sequence ID" value="PMP67411.1"/>
    <property type="molecule type" value="Genomic_DNA"/>
</dbReference>
<feature type="domain" description="Inosine/uridine-preferring nucleoside hydrolase" evidence="3">
    <location>
        <begin position="4"/>
        <end position="299"/>
    </location>
</feature>
<evidence type="ECO:0000313" key="5">
    <source>
        <dbReference type="Proteomes" id="UP000237040"/>
    </source>
</evidence>
<sequence length="316" mass="34914">MKKIILDCDPGHDDMLAIILALSNKELEVLGITTVAGNQTGEKTYTNALRVLNLIGRTDVKVSRGFDKPILRELVTAPQIHGVSGLDGANLPEPKGNETHKHAIDFIIETIMNSNEKIYLVPTGPLTNIAVALLKEPKIKDKIEKIVLMGGAFHDSNFTPGAEFNIYVDPEAAKIVFESGIPTVMVGLDVTNRALLTFEDIDYIESFKGPVSSVIAPLLRFFATTNKEFFGFDGAPIHDALAVSYLIDPTILKVKHLHVDIETKGEFTSGQTVVDYYNVLKKEPNAFVALDLDLPKFKKLMIEAIKYFDERSQTPF</sequence>
<evidence type="ECO:0000256" key="2">
    <source>
        <dbReference type="ARBA" id="ARBA00023295"/>
    </source>
</evidence>
<evidence type="ECO:0000313" key="4">
    <source>
        <dbReference type="EMBL" id="PMP67411.1"/>
    </source>
</evidence>
<protein>
    <submittedName>
        <fullName evidence="4">Pyrimidine-specific ribonucleoside hydrolase RihA</fullName>
    </submittedName>
</protein>
<evidence type="ECO:0000256" key="1">
    <source>
        <dbReference type="ARBA" id="ARBA00022801"/>
    </source>
</evidence>
<dbReference type="InterPro" id="IPR036452">
    <property type="entry name" value="Ribo_hydro-like"/>
</dbReference>
<keyword evidence="2" id="KW-0326">Glycosidase</keyword>
<keyword evidence="1 4" id="KW-0378">Hydrolase</keyword>
<proteinExistence type="predicted"/>
<comment type="caution">
    <text evidence="4">The sequence shown here is derived from an EMBL/GenBank/DDBJ whole genome shotgun (WGS) entry which is preliminary data.</text>
</comment>
<dbReference type="CDD" id="cd02651">
    <property type="entry name" value="nuc_hydro_IU_UC_XIUA"/>
    <property type="match status" value="1"/>
</dbReference>
<reference evidence="4 5" key="1">
    <citation type="submission" date="2018-01" db="EMBL/GenBank/DDBJ databases">
        <title>Metagenomic assembled genomes from two thermal pools in the Uzon Caldera, Kamchatka, Russia.</title>
        <authorList>
            <person name="Wilkins L."/>
            <person name="Ettinger C."/>
        </authorList>
    </citation>
    <scope>NUCLEOTIDE SEQUENCE [LARGE SCALE GENOMIC DNA]</scope>
    <source>
        <strain evidence="4">ZAV-07</strain>
    </source>
</reference>
<dbReference type="Pfam" id="PF01156">
    <property type="entry name" value="IU_nuc_hydro"/>
    <property type="match status" value="1"/>
</dbReference>
<organism evidence="4 5">
    <name type="scientific">Caldisericum exile</name>
    <dbReference type="NCBI Taxonomy" id="693075"/>
    <lineage>
        <taxon>Bacteria</taxon>
        <taxon>Pseudomonadati</taxon>
        <taxon>Caldisericota/Cryosericota group</taxon>
        <taxon>Caldisericota</taxon>
        <taxon>Caldisericia</taxon>
        <taxon>Caldisericales</taxon>
        <taxon>Caldisericaceae</taxon>
        <taxon>Caldisericum</taxon>
    </lineage>
</organism>
<dbReference type="InterPro" id="IPR001910">
    <property type="entry name" value="Inosine/uridine_hydrolase_dom"/>
</dbReference>
<dbReference type="AlphaFoldDB" id="A0A2J6WED0"/>